<dbReference type="InterPro" id="IPR013594">
    <property type="entry name" value="Dynein_heavy_tail"/>
</dbReference>
<keyword evidence="3" id="KW-1185">Reference proteome</keyword>
<evidence type="ECO:0000259" key="1">
    <source>
        <dbReference type="Pfam" id="PF08385"/>
    </source>
</evidence>
<dbReference type="Pfam" id="PF08385">
    <property type="entry name" value="DHC_N1"/>
    <property type="match status" value="1"/>
</dbReference>
<proteinExistence type="predicted"/>
<dbReference type="GO" id="GO:0007018">
    <property type="term" value="P:microtubule-based movement"/>
    <property type="evidence" value="ECO:0007669"/>
    <property type="project" value="InterPro"/>
</dbReference>
<feature type="non-terminal residue" evidence="2">
    <location>
        <position position="352"/>
    </location>
</feature>
<dbReference type="GO" id="GO:0051959">
    <property type="term" value="F:dynein light intermediate chain binding"/>
    <property type="evidence" value="ECO:0007669"/>
    <property type="project" value="InterPro"/>
</dbReference>
<dbReference type="InterPro" id="IPR026983">
    <property type="entry name" value="DHC"/>
</dbReference>
<dbReference type="EMBL" id="JTDY01009570">
    <property type="protein sequence ID" value="KOB63323.1"/>
    <property type="molecule type" value="Genomic_DNA"/>
</dbReference>
<evidence type="ECO:0000313" key="2">
    <source>
        <dbReference type="EMBL" id="KOB63323.1"/>
    </source>
</evidence>
<dbReference type="PANTHER" id="PTHR46532:SF11">
    <property type="entry name" value="DYNEIN AXONEMAL HEAVY CHAIN 12"/>
    <property type="match status" value="1"/>
</dbReference>
<gene>
    <name evidence="2" type="ORF">OBRU01_24890</name>
</gene>
<name>A0A0L7KJ10_OPEBR</name>
<accession>A0A0L7KJ10</accession>
<reference evidence="2 3" key="1">
    <citation type="journal article" date="2015" name="Genome Biol. Evol.">
        <title>The genome of winter moth (Operophtera brumata) provides a genomic perspective on sexual dimorphism and phenology.</title>
        <authorList>
            <person name="Derks M.F."/>
            <person name="Smit S."/>
            <person name="Salis L."/>
            <person name="Schijlen E."/>
            <person name="Bossers A."/>
            <person name="Mateman C."/>
            <person name="Pijl A.S."/>
            <person name="de Ridder D."/>
            <person name="Groenen M.A."/>
            <person name="Visser M.E."/>
            <person name="Megens H.J."/>
        </authorList>
    </citation>
    <scope>NUCLEOTIDE SEQUENCE [LARGE SCALE GENOMIC DNA]</scope>
    <source>
        <strain evidence="2">WM2013NL</strain>
        <tissue evidence="2">Head and thorax</tissue>
    </source>
</reference>
<dbReference type="Proteomes" id="UP000037510">
    <property type="component" value="Unassembled WGS sequence"/>
</dbReference>
<dbReference type="STRING" id="104452.A0A0L7KJ10"/>
<sequence>MDLSVMADEVIGPLLCNPENQKGWPKILVTDMKKHVNELRNLMHQLKGEMSSQVMLPMPAGVETIYYAESRIRESGGEDVDLYLKTNVEGAIIKWAQQVHDLLEEDSYIVFKRTKFPLPIADIEFYAHRLRNLEGIYSQLRDPRVKRMAHYLEATNSVYLSCFKTMITNVVAAIVECRDIYVYQKPLVPLFESFEGTDFAEAKPQIRPMFHCIGLMWGNSRYFCNVEKLIPLLREVCNLVIQQCTNSTDPAAIFQGDPDEQLMKIRKAISVLKHFIDTYEMNRDKVHTFFPAGVLPVRWSFDFGRVFMRYNVYVKRMKMIEGILDATVEILKLEKVEFCGLRGKILSTECMK</sequence>
<comment type="caution">
    <text evidence="2">The sequence shown here is derived from an EMBL/GenBank/DDBJ whole genome shotgun (WGS) entry which is preliminary data.</text>
</comment>
<feature type="domain" description="Dynein heavy chain tail" evidence="1">
    <location>
        <begin position="87"/>
        <end position="349"/>
    </location>
</feature>
<protein>
    <submittedName>
        <fullName evidence="2">Dynein beta chain, ciliary</fullName>
    </submittedName>
</protein>
<evidence type="ECO:0000313" key="3">
    <source>
        <dbReference type="Proteomes" id="UP000037510"/>
    </source>
</evidence>
<dbReference type="GO" id="GO:0005858">
    <property type="term" value="C:axonemal dynein complex"/>
    <property type="evidence" value="ECO:0007669"/>
    <property type="project" value="TreeGrafter"/>
</dbReference>
<dbReference type="AlphaFoldDB" id="A0A0L7KJ10"/>
<dbReference type="GO" id="GO:0045505">
    <property type="term" value="F:dynein intermediate chain binding"/>
    <property type="evidence" value="ECO:0007669"/>
    <property type="project" value="InterPro"/>
</dbReference>
<dbReference type="PANTHER" id="PTHR46532">
    <property type="entry name" value="MALE FERTILITY FACTOR KL5"/>
    <property type="match status" value="1"/>
</dbReference>
<organism evidence="2 3">
    <name type="scientific">Operophtera brumata</name>
    <name type="common">Winter moth</name>
    <name type="synonym">Phalaena brumata</name>
    <dbReference type="NCBI Taxonomy" id="104452"/>
    <lineage>
        <taxon>Eukaryota</taxon>
        <taxon>Metazoa</taxon>
        <taxon>Ecdysozoa</taxon>
        <taxon>Arthropoda</taxon>
        <taxon>Hexapoda</taxon>
        <taxon>Insecta</taxon>
        <taxon>Pterygota</taxon>
        <taxon>Neoptera</taxon>
        <taxon>Endopterygota</taxon>
        <taxon>Lepidoptera</taxon>
        <taxon>Glossata</taxon>
        <taxon>Ditrysia</taxon>
        <taxon>Geometroidea</taxon>
        <taxon>Geometridae</taxon>
        <taxon>Larentiinae</taxon>
        <taxon>Operophtera</taxon>
    </lineage>
</organism>